<keyword evidence="4" id="KW-1185">Reference proteome</keyword>
<evidence type="ECO:0000259" key="2">
    <source>
        <dbReference type="PROSITE" id="PS51819"/>
    </source>
</evidence>
<dbReference type="EMBL" id="JAVDWV010000029">
    <property type="protein sequence ID" value="MDR7157105.1"/>
    <property type="molecule type" value="Genomic_DNA"/>
</dbReference>
<name>A0ABU1X6A8_SPHXE</name>
<dbReference type="Proteomes" id="UP001267638">
    <property type="component" value="Unassembled WGS sequence"/>
</dbReference>
<accession>A0ABU1X6A8</accession>
<protein>
    <submittedName>
        <fullName evidence="3">Catechol 2,3-dioxygenase-like lactoylglutathione lyase family enzyme</fullName>
    </submittedName>
</protein>
<organism evidence="3 4">
    <name type="scientific">Sphingobium xenophagum</name>
    <dbReference type="NCBI Taxonomy" id="121428"/>
    <lineage>
        <taxon>Bacteria</taxon>
        <taxon>Pseudomonadati</taxon>
        <taxon>Pseudomonadota</taxon>
        <taxon>Alphaproteobacteria</taxon>
        <taxon>Sphingomonadales</taxon>
        <taxon>Sphingomonadaceae</taxon>
        <taxon>Sphingobium</taxon>
    </lineage>
</organism>
<dbReference type="SUPFAM" id="SSF54593">
    <property type="entry name" value="Glyoxalase/Bleomycin resistance protein/Dihydroxybiphenyl dioxygenase"/>
    <property type="match status" value="2"/>
</dbReference>
<comment type="caution">
    <text evidence="3">The sequence shown here is derived from an EMBL/GenBank/DDBJ whole genome shotgun (WGS) entry which is preliminary data.</text>
</comment>
<dbReference type="InterPro" id="IPR037523">
    <property type="entry name" value="VOC_core"/>
</dbReference>
<proteinExistence type="predicted"/>
<dbReference type="RefSeq" id="WP_310227635.1">
    <property type="nucleotide sequence ID" value="NZ_JAVDWV010000029.1"/>
</dbReference>
<reference evidence="3 4" key="1">
    <citation type="submission" date="2023-07" db="EMBL/GenBank/DDBJ databases">
        <title>Sorghum-associated microbial communities from plants grown in Nebraska, USA.</title>
        <authorList>
            <person name="Schachtman D."/>
        </authorList>
    </citation>
    <scope>NUCLEOTIDE SEQUENCE [LARGE SCALE GENOMIC DNA]</scope>
    <source>
        <strain evidence="3 4">4256</strain>
    </source>
</reference>
<evidence type="ECO:0000313" key="4">
    <source>
        <dbReference type="Proteomes" id="UP001267638"/>
    </source>
</evidence>
<dbReference type="InterPro" id="IPR029068">
    <property type="entry name" value="Glyas_Bleomycin-R_OHBP_Dase"/>
</dbReference>
<dbReference type="InterPro" id="IPR004360">
    <property type="entry name" value="Glyas_Fos-R_dOase_dom"/>
</dbReference>
<dbReference type="PROSITE" id="PS51819">
    <property type="entry name" value="VOC"/>
    <property type="match status" value="1"/>
</dbReference>
<dbReference type="Gene3D" id="3.10.180.10">
    <property type="entry name" value="2,3-Dihydroxybiphenyl 1,2-Dioxygenase, domain 1"/>
    <property type="match status" value="2"/>
</dbReference>
<sequence length="349" mass="39391">MAIIGIERLIYCVDDLVRASRFFEDFGLNIYQQDSATTKFELPDNSRVILRSRAADPVPASQVIGPGVHQVVWGVDTKEHLDRIVDRVAIDREVTVEADGIHRFVADGGIVMGLRHWHEKQRVVTSVDPINSPGNIKRMNVHRKWISRARPKYLCHVVYAVPDYKECIRFMIDRLGFTLSDKQRDLGMYLRCDGTTDHHNFFVLNARAPFPGNDGQLRFHHTNFTVTDLDEIMIGKNHMERCGWESASAGLGRHRIASALFLYFDCPAGGEAEYGADADAIDASWVPRDFHIPFGLAHWMHHMPDFWRAGPEWEVAFADGGPKPSQAIAAAHDTQRSFPSSEVDVDTVA</sequence>
<evidence type="ECO:0000256" key="1">
    <source>
        <dbReference type="SAM" id="MobiDB-lite"/>
    </source>
</evidence>
<feature type="domain" description="VOC" evidence="2">
    <location>
        <begin position="153"/>
        <end position="277"/>
    </location>
</feature>
<dbReference type="Pfam" id="PF00903">
    <property type="entry name" value="Glyoxalase"/>
    <property type="match status" value="1"/>
</dbReference>
<feature type="region of interest" description="Disordered" evidence="1">
    <location>
        <begin position="324"/>
        <end position="349"/>
    </location>
</feature>
<gene>
    <name evidence="3" type="ORF">J2W40_003953</name>
</gene>
<evidence type="ECO:0000313" key="3">
    <source>
        <dbReference type="EMBL" id="MDR7157105.1"/>
    </source>
</evidence>